<dbReference type="PANTHER" id="PTHR35287:SF1">
    <property type="entry name" value="SI:ZFOS-911D5.4"/>
    <property type="match status" value="1"/>
</dbReference>
<accession>A0A9I9CGR8</accession>
<reference evidence="1" key="1">
    <citation type="submission" date="2023-03" db="UniProtKB">
        <authorList>
            <consortium name="EnsemblPlants"/>
        </authorList>
    </citation>
    <scope>IDENTIFICATION</scope>
</reference>
<dbReference type="PANTHER" id="PTHR35287">
    <property type="entry name" value="SI:ZFOS-911D5.4"/>
    <property type="match status" value="1"/>
</dbReference>
<dbReference type="EnsemblPlants" id="MELO3C003309.2.1">
    <property type="protein sequence ID" value="MELO3C003309.2.1"/>
    <property type="gene ID" value="MELO3C003309.2"/>
</dbReference>
<organism evidence="1">
    <name type="scientific">Cucumis melo</name>
    <name type="common">Muskmelon</name>
    <dbReference type="NCBI Taxonomy" id="3656"/>
    <lineage>
        <taxon>Eukaryota</taxon>
        <taxon>Viridiplantae</taxon>
        <taxon>Streptophyta</taxon>
        <taxon>Embryophyta</taxon>
        <taxon>Tracheophyta</taxon>
        <taxon>Spermatophyta</taxon>
        <taxon>Magnoliopsida</taxon>
        <taxon>eudicotyledons</taxon>
        <taxon>Gunneridae</taxon>
        <taxon>Pentapetalae</taxon>
        <taxon>rosids</taxon>
        <taxon>fabids</taxon>
        <taxon>Cucurbitales</taxon>
        <taxon>Cucurbitaceae</taxon>
        <taxon>Benincaseae</taxon>
        <taxon>Cucumis</taxon>
    </lineage>
</organism>
<sequence>MQALREIRRSKVSCILIQKIRRIGFVPSRFRVLYSTRDYRNDGASASEWKEVTVGSSTMVVFQMEYSSKVRKVKISSIVSLSLSA</sequence>
<dbReference type="Gramene" id="MELO3C003309.2.1">
    <property type="protein sequence ID" value="MELO3C003309.2.1"/>
    <property type="gene ID" value="MELO3C003309.2"/>
</dbReference>
<dbReference type="AlphaFoldDB" id="A0A9I9CGR8"/>
<name>A0A9I9CGR8_CUCME</name>
<protein>
    <submittedName>
        <fullName evidence="1">Uncharacterized protein</fullName>
    </submittedName>
</protein>
<proteinExistence type="predicted"/>
<evidence type="ECO:0000313" key="1">
    <source>
        <dbReference type="EnsemblPlants" id="MELO3C003309.2.1"/>
    </source>
</evidence>